<dbReference type="AlphaFoldDB" id="A0A392T111"/>
<dbReference type="Pfam" id="PF00226">
    <property type="entry name" value="DnaJ"/>
    <property type="match status" value="1"/>
</dbReference>
<sequence>MFYFRFHPDKNANDPKAADMFKEATFSYNILSDPDKRRQYDSSGFE</sequence>
<protein>
    <submittedName>
        <fullName evidence="2">Chaperone DnaJ domain protein</fullName>
    </submittedName>
</protein>
<name>A0A392T111_9FABA</name>
<dbReference type="PANTHER" id="PTHR44272:SF2">
    <property type="entry name" value="CHAPERONE PROTEIN DNAJ 16"/>
    <property type="match status" value="1"/>
</dbReference>
<evidence type="ECO:0000313" key="3">
    <source>
        <dbReference type="Proteomes" id="UP000265520"/>
    </source>
</evidence>
<keyword evidence="3" id="KW-1185">Reference proteome</keyword>
<dbReference type="PANTHER" id="PTHR44272">
    <property type="entry name" value="DNAJ DOMAIN (PROKARYOTIC HEAT SHOCK PROTEIN)"/>
    <property type="match status" value="1"/>
</dbReference>
<accession>A0A392T111</accession>
<feature type="domain" description="J" evidence="1">
    <location>
        <begin position="1"/>
        <end position="44"/>
    </location>
</feature>
<dbReference type="InterPro" id="IPR018253">
    <property type="entry name" value="DnaJ_domain_CS"/>
</dbReference>
<dbReference type="EMBL" id="LXQA010479499">
    <property type="protein sequence ID" value="MCI54452.1"/>
    <property type="molecule type" value="Genomic_DNA"/>
</dbReference>
<feature type="non-terminal residue" evidence="2">
    <location>
        <position position="46"/>
    </location>
</feature>
<dbReference type="Gene3D" id="1.10.287.110">
    <property type="entry name" value="DnaJ domain"/>
    <property type="match status" value="1"/>
</dbReference>
<dbReference type="InterPro" id="IPR001623">
    <property type="entry name" value="DnaJ_domain"/>
</dbReference>
<dbReference type="CDD" id="cd06257">
    <property type="entry name" value="DnaJ"/>
    <property type="match status" value="1"/>
</dbReference>
<dbReference type="SUPFAM" id="SSF46565">
    <property type="entry name" value="Chaperone J-domain"/>
    <property type="match status" value="1"/>
</dbReference>
<dbReference type="PRINTS" id="PR00625">
    <property type="entry name" value="JDOMAIN"/>
</dbReference>
<evidence type="ECO:0000259" key="1">
    <source>
        <dbReference type="PROSITE" id="PS50076"/>
    </source>
</evidence>
<proteinExistence type="predicted"/>
<dbReference type="InterPro" id="IPR052812">
    <property type="entry name" value="Plant_DnaJ_domain"/>
</dbReference>
<comment type="caution">
    <text evidence="2">The sequence shown here is derived from an EMBL/GenBank/DDBJ whole genome shotgun (WGS) entry which is preliminary data.</text>
</comment>
<dbReference type="Proteomes" id="UP000265520">
    <property type="component" value="Unassembled WGS sequence"/>
</dbReference>
<evidence type="ECO:0000313" key="2">
    <source>
        <dbReference type="EMBL" id="MCI54452.1"/>
    </source>
</evidence>
<reference evidence="2 3" key="1">
    <citation type="journal article" date="2018" name="Front. Plant Sci.">
        <title>Red Clover (Trifolium pratense) and Zigzag Clover (T. medium) - A Picture of Genomic Similarities and Differences.</title>
        <authorList>
            <person name="Dluhosova J."/>
            <person name="Istvanek J."/>
            <person name="Nedelnik J."/>
            <person name="Repkova J."/>
        </authorList>
    </citation>
    <scope>NUCLEOTIDE SEQUENCE [LARGE SCALE GENOMIC DNA]</scope>
    <source>
        <strain evidence="3">cv. 10/8</strain>
        <tissue evidence="2">Leaf</tissue>
    </source>
</reference>
<organism evidence="2 3">
    <name type="scientific">Trifolium medium</name>
    <dbReference type="NCBI Taxonomy" id="97028"/>
    <lineage>
        <taxon>Eukaryota</taxon>
        <taxon>Viridiplantae</taxon>
        <taxon>Streptophyta</taxon>
        <taxon>Embryophyta</taxon>
        <taxon>Tracheophyta</taxon>
        <taxon>Spermatophyta</taxon>
        <taxon>Magnoliopsida</taxon>
        <taxon>eudicotyledons</taxon>
        <taxon>Gunneridae</taxon>
        <taxon>Pentapetalae</taxon>
        <taxon>rosids</taxon>
        <taxon>fabids</taxon>
        <taxon>Fabales</taxon>
        <taxon>Fabaceae</taxon>
        <taxon>Papilionoideae</taxon>
        <taxon>50 kb inversion clade</taxon>
        <taxon>NPAAA clade</taxon>
        <taxon>Hologalegina</taxon>
        <taxon>IRL clade</taxon>
        <taxon>Trifolieae</taxon>
        <taxon>Trifolium</taxon>
    </lineage>
</organism>
<dbReference type="InterPro" id="IPR036869">
    <property type="entry name" value="J_dom_sf"/>
</dbReference>
<dbReference type="PROSITE" id="PS50076">
    <property type="entry name" value="DNAJ_2"/>
    <property type="match status" value="1"/>
</dbReference>
<dbReference type="PROSITE" id="PS00636">
    <property type="entry name" value="DNAJ_1"/>
    <property type="match status" value="1"/>
</dbReference>